<dbReference type="RefSeq" id="XP_001882576.1">
    <property type="nucleotide sequence ID" value="XM_001882541.1"/>
</dbReference>
<gene>
    <name evidence="1" type="ORF">LACBIDRAFT_328442</name>
</gene>
<protein>
    <submittedName>
        <fullName evidence="1">Predicted protein</fullName>
    </submittedName>
</protein>
<dbReference type="KEGG" id="lbc:LACBIDRAFT_328442"/>
<dbReference type="GeneID" id="6078298"/>
<dbReference type="OrthoDB" id="3119040at2759"/>
<keyword evidence="2" id="KW-1185">Reference proteome</keyword>
<accession>B0DEU4</accession>
<dbReference type="InParanoid" id="B0DEU4"/>
<dbReference type="Proteomes" id="UP000001194">
    <property type="component" value="Unassembled WGS sequence"/>
</dbReference>
<organism evidence="2">
    <name type="scientific">Laccaria bicolor (strain S238N-H82 / ATCC MYA-4686)</name>
    <name type="common">Bicoloured deceiver</name>
    <name type="synonym">Laccaria laccata var. bicolor</name>
    <dbReference type="NCBI Taxonomy" id="486041"/>
    <lineage>
        <taxon>Eukaryota</taxon>
        <taxon>Fungi</taxon>
        <taxon>Dikarya</taxon>
        <taxon>Basidiomycota</taxon>
        <taxon>Agaricomycotina</taxon>
        <taxon>Agaricomycetes</taxon>
        <taxon>Agaricomycetidae</taxon>
        <taxon>Agaricales</taxon>
        <taxon>Agaricineae</taxon>
        <taxon>Hydnangiaceae</taxon>
        <taxon>Laccaria</taxon>
    </lineage>
</organism>
<dbReference type="HOGENOM" id="CLU_1057944_0_0_1"/>
<dbReference type="AlphaFoldDB" id="B0DEU4"/>
<name>B0DEU4_LACBS</name>
<proteinExistence type="predicted"/>
<dbReference type="EMBL" id="DS547107">
    <property type="protein sequence ID" value="EDR06729.1"/>
    <property type="molecule type" value="Genomic_DNA"/>
</dbReference>
<evidence type="ECO:0000313" key="1">
    <source>
        <dbReference type="EMBL" id="EDR06729.1"/>
    </source>
</evidence>
<evidence type="ECO:0000313" key="2">
    <source>
        <dbReference type="Proteomes" id="UP000001194"/>
    </source>
</evidence>
<reference evidence="1 2" key="1">
    <citation type="journal article" date="2008" name="Nature">
        <title>The genome of Laccaria bicolor provides insights into mycorrhizal symbiosis.</title>
        <authorList>
            <person name="Martin F."/>
            <person name="Aerts A."/>
            <person name="Ahren D."/>
            <person name="Brun A."/>
            <person name="Danchin E.G.J."/>
            <person name="Duchaussoy F."/>
            <person name="Gibon J."/>
            <person name="Kohler A."/>
            <person name="Lindquist E."/>
            <person name="Pereda V."/>
            <person name="Salamov A."/>
            <person name="Shapiro H.J."/>
            <person name="Wuyts J."/>
            <person name="Blaudez D."/>
            <person name="Buee M."/>
            <person name="Brokstein P."/>
            <person name="Canbaeck B."/>
            <person name="Cohen D."/>
            <person name="Courty P.E."/>
            <person name="Coutinho P.M."/>
            <person name="Delaruelle C."/>
            <person name="Detter J.C."/>
            <person name="Deveau A."/>
            <person name="DiFazio S."/>
            <person name="Duplessis S."/>
            <person name="Fraissinet-Tachet L."/>
            <person name="Lucic E."/>
            <person name="Frey-Klett P."/>
            <person name="Fourrey C."/>
            <person name="Feussner I."/>
            <person name="Gay G."/>
            <person name="Grimwood J."/>
            <person name="Hoegger P.J."/>
            <person name="Jain P."/>
            <person name="Kilaru S."/>
            <person name="Labbe J."/>
            <person name="Lin Y.C."/>
            <person name="Legue V."/>
            <person name="Le Tacon F."/>
            <person name="Marmeisse R."/>
            <person name="Melayah D."/>
            <person name="Montanini B."/>
            <person name="Muratet M."/>
            <person name="Nehls U."/>
            <person name="Niculita-Hirzel H."/>
            <person name="Oudot-Le Secq M.P."/>
            <person name="Peter M."/>
            <person name="Quesneville H."/>
            <person name="Rajashekar B."/>
            <person name="Reich M."/>
            <person name="Rouhier N."/>
            <person name="Schmutz J."/>
            <person name="Yin T."/>
            <person name="Chalot M."/>
            <person name="Henrissat B."/>
            <person name="Kuees U."/>
            <person name="Lucas S."/>
            <person name="Van de Peer Y."/>
            <person name="Podila G.K."/>
            <person name="Polle A."/>
            <person name="Pukkila P.J."/>
            <person name="Richardson P.M."/>
            <person name="Rouze P."/>
            <person name="Sanders I.R."/>
            <person name="Stajich J.E."/>
            <person name="Tunlid A."/>
            <person name="Tuskan G."/>
            <person name="Grigoriev I.V."/>
        </authorList>
    </citation>
    <scope>NUCLEOTIDE SEQUENCE [LARGE SCALE GENOMIC DNA]</scope>
    <source>
        <strain evidence="2">S238N-H82 / ATCC MYA-4686</strain>
    </source>
</reference>
<sequence length="263" mass="29496">MPLVAEGSTSRYSYCYPSEKYTAIQTVKCESETHSGDELESLTQPPERSHAPAERWISKTEYLRCAGEKVQSRAWTTTNIVIRSITTWFITTITLLARMLTISALRAREGPSSGPSHRFWEDKASSSHLDDMVKAMAAIFSSNLHDAIECTNLRCVDDLDGPMHNGEEYSLFQIRLPLIHTLSSTKGCAYRKPLAGVHFSSMVLYRNSNADQEKETPFKGRHPASLTTRCTDVADNRGQEGSSDTWRMSAEFKLARQYRSAGT</sequence>